<evidence type="ECO:0000256" key="1">
    <source>
        <dbReference type="SAM" id="SignalP"/>
    </source>
</evidence>
<name>A0ABR0FJC0_9PEZI</name>
<dbReference type="InterPro" id="IPR000250">
    <property type="entry name" value="Peptidase_G1"/>
</dbReference>
<reference evidence="2 3" key="1">
    <citation type="journal article" date="2023" name="bioRxiv">
        <title>High-quality genome assemblies of four members of thePodospora anserinaspecies complex.</title>
        <authorList>
            <person name="Ament-Velasquez S.L."/>
            <person name="Vogan A.A."/>
            <person name="Wallerman O."/>
            <person name="Hartmann F."/>
            <person name="Gautier V."/>
            <person name="Silar P."/>
            <person name="Giraud T."/>
            <person name="Johannesson H."/>
        </authorList>
    </citation>
    <scope>NUCLEOTIDE SEQUENCE [LARGE SCALE GENOMIC DNA]</scope>
    <source>
        <strain evidence="2 3">CBS 112042</strain>
    </source>
</reference>
<comment type="caution">
    <text evidence="2">The sequence shown here is derived from an EMBL/GenBank/DDBJ whole genome shotgun (WGS) entry which is preliminary data.</text>
</comment>
<evidence type="ECO:0000313" key="3">
    <source>
        <dbReference type="Proteomes" id="UP001322138"/>
    </source>
</evidence>
<dbReference type="Proteomes" id="UP001322138">
    <property type="component" value="Unassembled WGS sequence"/>
</dbReference>
<keyword evidence="3" id="KW-1185">Reference proteome</keyword>
<organism evidence="2 3">
    <name type="scientific">Podospora bellae-mahoneyi</name>
    <dbReference type="NCBI Taxonomy" id="2093777"/>
    <lineage>
        <taxon>Eukaryota</taxon>
        <taxon>Fungi</taxon>
        <taxon>Dikarya</taxon>
        <taxon>Ascomycota</taxon>
        <taxon>Pezizomycotina</taxon>
        <taxon>Sordariomycetes</taxon>
        <taxon>Sordariomycetidae</taxon>
        <taxon>Sordariales</taxon>
        <taxon>Podosporaceae</taxon>
        <taxon>Podospora</taxon>
    </lineage>
</organism>
<feature type="chain" id="PRO_5047010155" evidence="1">
    <location>
        <begin position="22"/>
        <end position="285"/>
    </location>
</feature>
<dbReference type="RefSeq" id="XP_062732125.1">
    <property type="nucleotide sequence ID" value="XM_062878700.1"/>
</dbReference>
<gene>
    <name evidence="2" type="ORF">QC761_404130</name>
</gene>
<sequence>MKLDFITPAWALSLIFAITNASIVSQPARRAEDRQTDYSWYWTGLSINTTTDSPISALQSVVVVPKFFPPATSEKANISFVLHLGTGANCGSSAAVGIDMKIKTDGTADIAAWSHSSYASGVEVATVHWLDEQRGKRFDIQPGDEVTLKIKTLDSRNLWVYWKNGRTGEHETVMIGNYHNDVCRSFAAWVAERRPGEIIVDDKKGDFNHIGEFGTVIFKDMQWGTEDAQVWNTGERKGPATEKWYLLGSNDGWGEVVMLRCEFFQNKPDITPDGMMCTQGKLGDS</sequence>
<dbReference type="Gene3D" id="2.60.120.700">
    <property type="entry name" value="Peptidase G1"/>
    <property type="match status" value="1"/>
</dbReference>
<evidence type="ECO:0000313" key="2">
    <source>
        <dbReference type="EMBL" id="KAK4643149.1"/>
    </source>
</evidence>
<dbReference type="Pfam" id="PF01828">
    <property type="entry name" value="Peptidase_A4"/>
    <property type="match status" value="1"/>
</dbReference>
<dbReference type="InterPro" id="IPR013320">
    <property type="entry name" value="ConA-like_dom_sf"/>
</dbReference>
<dbReference type="GeneID" id="87898182"/>
<dbReference type="SUPFAM" id="SSF49899">
    <property type="entry name" value="Concanavalin A-like lectins/glucanases"/>
    <property type="match status" value="1"/>
</dbReference>
<keyword evidence="1" id="KW-0732">Signal</keyword>
<dbReference type="EMBL" id="JAFFGZ010000006">
    <property type="protein sequence ID" value="KAK4643149.1"/>
    <property type="molecule type" value="Genomic_DNA"/>
</dbReference>
<accession>A0ABR0FJC0</accession>
<protein>
    <submittedName>
        <fullName evidence="2">Uncharacterized protein</fullName>
    </submittedName>
</protein>
<dbReference type="InterPro" id="IPR038656">
    <property type="entry name" value="Peptidase_G1_sf"/>
</dbReference>
<proteinExistence type="predicted"/>
<feature type="signal peptide" evidence="1">
    <location>
        <begin position="1"/>
        <end position="21"/>
    </location>
</feature>